<dbReference type="EMBL" id="KB296906">
    <property type="protein sequence ID" value="ELU11182.1"/>
    <property type="molecule type" value="Genomic_DNA"/>
</dbReference>
<evidence type="ECO:0000256" key="1">
    <source>
        <dbReference type="SAM" id="MobiDB-lite"/>
    </source>
</evidence>
<name>R7UY59_CAPTE</name>
<dbReference type="EnsemblMetazoa" id="CapteT202326">
    <property type="protein sequence ID" value="CapteP202326"/>
    <property type="gene ID" value="CapteG202326"/>
</dbReference>
<gene>
    <name evidence="2" type="ORF">CAPTEDRAFT_202326</name>
</gene>
<dbReference type="EMBL" id="AMQN01005839">
    <property type="status" value="NOT_ANNOTATED_CDS"/>
    <property type="molecule type" value="Genomic_DNA"/>
</dbReference>
<evidence type="ECO:0000313" key="4">
    <source>
        <dbReference type="Proteomes" id="UP000014760"/>
    </source>
</evidence>
<proteinExistence type="predicted"/>
<dbReference type="Proteomes" id="UP000014760">
    <property type="component" value="Unassembled WGS sequence"/>
</dbReference>
<dbReference type="OrthoDB" id="10013155at2759"/>
<evidence type="ECO:0000313" key="2">
    <source>
        <dbReference type="EMBL" id="ELU11182.1"/>
    </source>
</evidence>
<dbReference type="HOGENOM" id="CLU_2017354_0_0_1"/>
<keyword evidence="4" id="KW-1185">Reference proteome</keyword>
<evidence type="ECO:0000313" key="3">
    <source>
        <dbReference type="EnsemblMetazoa" id="CapteP202326"/>
    </source>
</evidence>
<organism evidence="2">
    <name type="scientific">Capitella teleta</name>
    <name type="common">Polychaete worm</name>
    <dbReference type="NCBI Taxonomy" id="283909"/>
    <lineage>
        <taxon>Eukaryota</taxon>
        <taxon>Metazoa</taxon>
        <taxon>Spiralia</taxon>
        <taxon>Lophotrochozoa</taxon>
        <taxon>Annelida</taxon>
        <taxon>Polychaeta</taxon>
        <taxon>Sedentaria</taxon>
        <taxon>Scolecida</taxon>
        <taxon>Capitellidae</taxon>
        <taxon>Capitella</taxon>
    </lineage>
</organism>
<protein>
    <submittedName>
        <fullName evidence="2 3">Uncharacterized protein</fullName>
    </submittedName>
</protein>
<feature type="region of interest" description="Disordered" evidence="1">
    <location>
        <begin position="40"/>
        <end position="84"/>
    </location>
</feature>
<reference evidence="2 4" key="2">
    <citation type="journal article" date="2013" name="Nature">
        <title>Insights into bilaterian evolution from three spiralian genomes.</title>
        <authorList>
            <person name="Simakov O."/>
            <person name="Marletaz F."/>
            <person name="Cho S.J."/>
            <person name="Edsinger-Gonzales E."/>
            <person name="Havlak P."/>
            <person name="Hellsten U."/>
            <person name="Kuo D.H."/>
            <person name="Larsson T."/>
            <person name="Lv J."/>
            <person name="Arendt D."/>
            <person name="Savage R."/>
            <person name="Osoegawa K."/>
            <person name="de Jong P."/>
            <person name="Grimwood J."/>
            <person name="Chapman J.A."/>
            <person name="Shapiro H."/>
            <person name="Aerts A."/>
            <person name="Otillar R.P."/>
            <person name="Terry A.Y."/>
            <person name="Boore J.L."/>
            <person name="Grigoriev I.V."/>
            <person name="Lindberg D.R."/>
            <person name="Seaver E.C."/>
            <person name="Weisblat D.A."/>
            <person name="Putnam N.H."/>
            <person name="Rokhsar D.S."/>
        </authorList>
    </citation>
    <scope>NUCLEOTIDE SEQUENCE</scope>
    <source>
        <strain evidence="2 4">I ESC-2004</strain>
    </source>
</reference>
<dbReference type="AlphaFoldDB" id="R7UY59"/>
<sequence>MDTSRSANCLFVSAAAQVVINTRKNADISIAAVDTDIDQCPRNAKDRPASAPGTRHEVTAAQLSAGETAEPAQTSPSPRQLNRPYSCKPCIIRQVLADDSDDQALFVRGHSRSSLQQMFKGSS</sequence>
<dbReference type="EMBL" id="AMQN01005840">
    <property type="status" value="NOT_ANNOTATED_CDS"/>
    <property type="molecule type" value="Genomic_DNA"/>
</dbReference>
<reference evidence="4" key="1">
    <citation type="submission" date="2012-12" db="EMBL/GenBank/DDBJ databases">
        <authorList>
            <person name="Hellsten U."/>
            <person name="Grimwood J."/>
            <person name="Chapman J.A."/>
            <person name="Shapiro H."/>
            <person name="Aerts A."/>
            <person name="Otillar R.P."/>
            <person name="Terry A.Y."/>
            <person name="Boore J.L."/>
            <person name="Simakov O."/>
            <person name="Marletaz F."/>
            <person name="Cho S.-J."/>
            <person name="Edsinger-Gonzales E."/>
            <person name="Havlak P."/>
            <person name="Kuo D.-H."/>
            <person name="Larsson T."/>
            <person name="Lv J."/>
            <person name="Arendt D."/>
            <person name="Savage R."/>
            <person name="Osoegawa K."/>
            <person name="de Jong P."/>
            <person name="Lindberg D.R."/>
            <person name="Seaver E.C."/>
            <person name="Weisblat D.A."/>
            <person name="Putnam N.H."/>
            <person name="Grigoriev I.V."/>
            <person name="Rokhsar D.S."/>
        </authorList>
    </citation>
    <scope>NUCLEOTIDE SEQUENCE</scope>
    <source>
        <strain evidence="4">I ESC-2004</strain>
    </source>
</reference>
<feature type="compositionally biased region" description="Basic and acidic residues" evidence="1">
    <location>
        <begin position="43"/>
        <end position="58"/>
    </location>
</feature>
<feature type="compositionally biased region" description="Polar residues" evidence="1">
    <location>
        <begin position="71"/>
        <end position="80"/>
    </location>
</feature>
<reference evidence="3" key="3">
    <citation type="submission" date="2015-06" db="UniProtKB">
        <authorList>
            <consortium name="EnsemblMetazoa"/>
        </authorList>
    </citation>
    <scope>IDENTIFICATION</scope>
</reference>
<accession>R7UY59</accession>